<gene>
    <name evidence="10" type="ORF">DU002_13650</name>
</gene>
<dbReference type="PRINTS" id="PR00420">
    <property type="entry name" value="RNGMNOXGNASE"/>
</dbReference>
<dbReference type="PANTHER" id="PTHR43876:SF10">
    <property type="entry name" value="3-DEMETHOXYUBIQUINOL 3-HYDROXYLASE"/>
    <property type="match status" value="1"/>
</dbReference>
<accession>A0A368NE55</accession>
<dbReference type="Pfam" id="PF01494">
    <property type="entry name" value="FAD_binding_3"/>
    <property type="match status" value="1"/>
</dbReference>
<evidence type="ECO:0000256" key="1">
    <source>
        <dbReference type="ARBA" id="ARBA00001974"/>
    </source>
</evidence>
<protein>
    <submittedName>
        <fullName evidence="10">FAD-dependent oxidoreductase</fullName>
    </submittedName>
</protein>
<dbReference type="InterPro" id="IPR010971">
    <property type="entry name" value="UbiH/COQ6"/>
</dbReference>
<organism evidence="10 11">
    <name type="scientific">Corallincola holothuriorum</name>
    <dbReference type="NCBI Taxonomy" id="2282215"/>
    <lineage>
        <taxon>Bacteria</taxon>
        <taxon>Pseudomonadati</taxon>
        <taxon>Pseudomonadota</taxon>
        <taxon>Gammaproteobacteria</taxon>
        <taxon>Alteromonadales</taxon>
        <taxon>Psychromonadaceae</taxon>
        <taxon>Corallincola</taxon>
    </lineage>
</organism>
<evidence type="ECO:0000256" key="5">
    <source>
        <dbReference type="ARBA" id="ARBA00022827"/>
    </source>
</evidence>
<feature type="domain" description="FAD-binding" evidence="9">
    <location>
        <begin position="2"/>
        <end position="327"/>
    </location>
</feature>
<evidence type="ECO:0000259" key="9">
    <source>
        <dbReference type="Pfam" id="PF01494"/>
    </source>
</evidence>
<comment type="caution">
    <text evidence="10">The sequence shown here is derived from an EMBL/GenBank/DDBJ whole genome shotgun (WGS) entry which is preliminary data.</text>
</comment>
<dbReference type="SUPFAM" id="SSF51905">
    <property type="entry name" value="FAD/NAD(P)-binding domain"/>
    <property type="match status" value="1"/>
</dbReference>
<keyword evidence="7" id="KW-0503">Monooxygenase</keyword>
<comment type="pathway">
    <text evidence="2">Cofactor biosynthesis; ubiquinone biosynthesis.</text>
</comment>
<proteinExistence type="inferred from homology"/>
<dbReference type="GO" id="GO:0071949">
    <property type="term" value="F:FAD binding"/>
    <property type="evidence" value="ECO:0007669"/>
    <property type="project" value="InterPro"/>
</dbReference>
<comment type="similarity">
    <text evidence="3">Belongs to the UbiH/COQ6 family.</text>
</comment>
<evidence type="ECO:0000256" key="3">
    <source>
        <dbReference type="ARBA" id="ARBA00005349"/>
    </source>
</evidence>
<evidence type="ECO:0000256" key="7">
    <source>
        <dbReference type="ARBA" id="ARBA00023033"/>
    </source>
</evidence>
<dbReference type="Proteomes" id="UP000252558">
    <property type="component" value="Unassembled WGS sequence"/>
</dbReference>
<keyword evidence="4" id="KW-0285">Flavoprotein</keyword>
<dbReference type="OrthoDB" id="9769565at2"/>
<keyword evidence="5" id="KW-0274">FAD</keyword>
<dbReference type="GO" id="GO:0008682">
    <property type="term" value="F:3-demethoxyubiquinol 3-hydroxylase activity"/>
    <property type="evidence" value="ECO:0007669"/>
    <property type="project" value="TreeGrafter"/>
</dbReference>
<dbReference type="FunFam" id="3.50.50.60:FF:000021">
    <property type="entry name" value="Ubiquinone biosynthesis monooxygenase COQ6"/>
    <property type="match status" value="1"/>
</dbReference>
<dbReference type="EMBL" id="QPID01000008">
    <property type="protein sequence ID" value="RCU48927.1"/>
    <property type="molecule type" value="Genomic_DNA"/>
</dbReference>
<dbReference type="Gene3D" id="3.50.50.60">
    <property type="entry name" value="FAD/NAD(P)-binding domain"/>
    <property type="match status" value="2"/>
</dbReference>
<dbReference type="GO" id="GO:0006744">
    <property type="term" value="P:ubiquinone biosynthetic process"/>
    <property type="evidence" value="ECO:0007669"/>
    <property type="project" value="UniProtKB-UniPathway"/>
</dbReference>
<dbReference type="InterPro" id="IPR036188">
    <property type="entry name" value="FAD/NAD-bd_sf"/>
</dbReference>
<dbReference type="AlphaFoldDB" id="A0A368NE55"/>
<name>A0A368NE55_9GAMM</name>
<dbReference type="NCBIfam" id="TIGR01988">
    <property type="entry name" value="Ubi-OHases"/>
    <property type="match status" value="1"/>
</dbReference>
<evidence type="ECO:0000256" key="2">
    <source>
        <dbReference type="ARBA" id="ARBA00004749"/>
    </source>
</evidence>
<evidence type="ECO:0000313" key="11">
    <source>
        <dbReference type="Proteomes" id="UP000252558"/>
    </source>
</evidence>
<dbReference type="UniPathway" id="UPA00232"/>
<dbReference type="InterPro" id="IPR002938">
    <property type="entry name" value="FAD-bd"/>
</dbReference>
<evidence type="ECO:0000313" key="10">
    <source>
        <dbReference type="EMBL" id="RCU48927.1"/>
    </source>
</evidence>
<dbReference type="PANTHER" id="PTHR43876">
    <property type="entry name" value="UBIQUINONE BIOSYNTHESIS MONOOXYGENASE COQ6, MITOCHONDRIAL"/>
    <property type="match status" value="1"/>
</dbReference>
<keyword evidence="11" id="KW-1185">Reference proteome</keyword>
<keyword evidence="6" id="KW-0560">Oxidoreductase</keyword>
<reference evidence="10 11" key="1">
    <citation type="submission" date="2018-07" db="EMBL/GenBank/DDBJ databases">
        <title>Corallincola holothuriorum sp. nov., a new facultative anaerobe isolated from sea cucumber Apostichopus japonicus.</title>
        <authorList>
            <person name="Xia H."/>
        </authorList>
    </citation>
    <scope>NUCLEOTIDE SEQUENCE [LARGE SCALE GENOMIC DNA]</scope>
    <source>
        <strain evidence="10 11">C4</strain>
    </source>
</reference>
<comment type="subunit">
    <text evidence="8">Component of the Ubi complex metabolon, which regroups five ubiquinone biosynthesis proteins (UbiE, UbiF, UbiG, UbiH and UbiI) and two accessory factors (UbiK and the lipid-binding protein UbiJ).</text>
</comment>
<dbReference type="GO" id="GO:0110142">
    <property type="term" value="C:ubiquinone biosynthesis complex"/>
    <property type="evidence" value="ECO:0007669"/>
    <property type="project" value="UniProtKB-ARBA"/>
</dbReference>
<evidence type="ECO:0000256" key="4">
    <source>
        <dbReference type="ARBA" id="ARBA00022630"/>
    </source>
</evidence>
<comment type="cofactor">
    <cofactor evidence="1">
        <name>FAD</name>
        <dbReference type="ChEBI" id="CHEBI:57692"/>
    </cofactor>
</comment>
<sequence>MIVVGGGMVGASLALKVAMSGVRVALIEKRPPAEFEPSSPCGLRVSALNRSSESLLETVGAWPELMAMRSHCYRRLSVWQQGGSRTDFDASEVGEAHLGYLVENDLIQRALWNALEQSNVALYTPDSVVELAQESSACHLKLESGAVLQGALVVAADGADSKMRSLAGIGVTGWDYQQHALVVAVKLQQPAPDITWQSYVESGPRAFLPLAEEQASLVWYHYPHEVKRLRSMAPLKLAEAVREAFPDDLPEFEILNQSSFPLKRQHANHYVSGRVVLVGDAAHVINPMAGQGVNLGFQDVIALSEQLAAVQPDEWPQAAQAYERKRRGANLLMMSTMDGLYATFGSDKMPLRILRSVGLWAANRATPLKASALRYAMGLPLI</sequence>
<evidence type="ECO:0000256" key="6">
    <source>
        <dbReference type="ARBA" id="ARBA00023002"/>
    </source>
</evidence>
<dbReference type="InterPro" id="IPR051205">
    <property type="entry name" value="UbiH/COQ6_monooxygenase"/>
</dbReference>
<evidence type="ECO:0000256" key="8">
    <source>
        <dbReference type="ARBA" id="ARBA00065734"/>
    </source>
</evidence>